<feature type="region of interest" description="Disordered" evidence="1">
    <location>
        <begin position="61"/>
        <end position="87"/>
    </location>
</feature>
<reference evidence="2 3" key="1">
    <citation type="journal article" date="2021" name="Elife">
        <title>Chloroplast acquisition without the gene transfer in kleptoplastic sea slugs, Plakobranchus ocellatus.</title>
        <authorList>
            <person name="Maeda T."/>
            <person name="Takahashi S."/>
            <person name="Yoshida T."/>
            <person name="Shimamura S."/>
            <person name="Takaki Y."/>
            <person name="Nagai Y."/>
            <person name="Toyoda A."/>
            <person name="Suzuki Y."/>
            <person name="Arimoto A."/>
            <person name="Ishii H."/>
            <person name="Satoh N."/>
            <person name="Nishiyama T."/>
            <person name="Hasebe M."/>
            <person name="Maruyama T."/>
            <person name="Minagawa J."/>
            <person name="Obokata J."/>
            <person name="Shigenobu S."/>
        </authorList>
    </citation>
    <scope>NUCLEOTIDE SEQUENCE [LARGE SCALE GENOMIC DNA]</scope>
</reference>
<comment type="caution">
    <text evidence="2">The sequence shown here is derived from an EMBL/GenBank/DDBJ whole genome shotgun (WGS) entry which is preliminary data.</text>
</comment>
<keyword evidence="3" id="KW-1185">Reference proteome</keyword>
<dbReference type="Proteomes" id="UP000762676">
    <property type="component" value="Unassembled WGS sequence"/>
</dbReference>
<gene>
    <name evidence="2" type="ORF">ElyMa_004895500</name>
</gene>
<proteinExistence type="predicted"/>
<evidence type="ECO:0000256" key="1">
    <source>
        <dbReference type="SAM" id="MobiDB-lite"/>
    </source>
</evidence>
<accession>A0AAV4IYW0</accession>
<sequence length="212" mass="23315">MLQHPGKNITIYNIAALINEAGMKAATPHNITSGFRVSGIWPINEFVFEEKDYLPARVTDRPVSVSEQPANDQPVCEHDNEDVDQQSPGTSMIGQCDDNQSTSGVMQRECASSDSTLVNTPRAVPKVGETSFTSPAVFKGYPKMEVLPDPYIFYPLSPWQKDGKKIKQEGKCLSLAAFYCVTRDKHTVGITLCSPPNEGPVPTRAKFLDKLP</sequence>
<dbReference type="AlphaFoldDB" id="A0AAV4IYW0"/>
<evidence type="ECO:0000313" key="2">
    <source>
        <dbReference type="EMBL" id="GFS13932.1"/>
    </source>
</evidence>
<protein>
    <submittedName>
        <fullName evidence="2">Tigger transposable element-derived protein</fullName>
    </submittedName>
</protein>
<name>A0AAV4IYW0_9GAST</name>
<organism evidence="2 3">
    <name type="scientific">Elysia marginata</name>
    <dbReference type="NCBI Taxonomy" id="1093978"/>
    <lineage>
        <taxon>Eukaryota</taxon>
        <taxon>Metazoa</taxon>
        <taxon>Spiralia</taxon>
        <taxon>Lophotrochozoa</taxon>
        <taxon>Mollusca</taxon>
        <taxon>Gastropoda</taxon>
        <taxon>Heterobranchia</taxon>
        <taxon>Euthyneura</taxon>
        <taxon>Panpulmonata</taxon>
        <taxon>Sacoglossa</taxon>
        <taxon>Placobranchoidea</taxon>
        <taxon>Plakobranchidae</taxon>
        <taxon>Elysia</taxon>
    </lineage>
</organism>
<evidence type="ECO:0000313" key="3">
    <source>
        <dbReference type="Proteomes" id="UP000762676"/>
    </source>
</evidence>
<dbReference type="EMBL" id="BMAT01009800">
    <property type="protein sequence ID" value="GFS13932.1"/>
    <property type="molecule type" value="Genomic_DNA"/>
</dbReference>